<keyword evidence="2" id="KW-1185">Reference proteome</keyword>
<comment type="caution">
    <text evidence="1">The sequence shown here is derived from an EMBL/GenBank/DDBJ whole genome shotgun (WGS) entry which is preliminary data.</text>
</comment>
<protein>
    <submittedName>
        <fullName evidence="1">Uncharacterized protein</fullName>
    </submittedName>
</protein>
<feature type="non-terminal residue" evidence="1">
    <location>
        <position position="1"/>
    </location>
</feature>
<sequence>VATFDLPQQSGPWILGDEDISMKFHQYRNSCIRALSTTKFSIENHFNELLTVLGIIVALALFQAARTATLVKSEID</sequence>
<dbReference type="AlphaFoldDB" id="A0A367KNG3"/>
<organism evidence="1 2">
    <name type="scientific">Rhizopus stolonifer</name>
    <name type="common">Rhizopus nigricans</name>
    <dbReference type="NCBI Taxonomy" id="4846"/>
    <lineage>
        <taxon>Eukaryota</taxon>
        <taxon>Fungi</taxon>
        <taxon>Fungi incertae sedis</taxon>
        <taxon>Mucoromycota</taxon>
        <taxon>Mucoromycotina</taxon>
        <taxon>Mucoromycetes</taxon>
        <taxon>Mucorales</taxon>
        <taxon>Mucorineae</taxon>
        <taxon>Rhizopodaceae</taxon>
        <taxon>Rhizopus</taxon>
    </lineage>
</organism>
<dbReference type="EMBL" id="PJQM01000935">
    <property type="protein sequence ID" value="RCI03670.1"/>
    <property type="molecule type" value="Genomic_DNA"/>
</dbReference>
<evidence type="ECO:0000313" key="2">
    <source>
        <dbReference type="Proteomes" id="UP000253551"/>
    </source>
</evidence>
<evidence type="ECO:0000313" key="1">
    <source>
        <dbReference type="EMBL" id="RCI03670.1"/>
    </source>
</evidence>
<name>A0A367KNG3_RHIST</name>
<accession>A0A367KNG3</accession>
<dbReference type="OrthoDB" id="2279264at2759"/>
<dbReference type="Proteomes" id="UP000253551">
    <property type="component" value="Unassembled WGS sequence"/>
</dbReference>
<gene>
    <name evidence="1" type="ORF">CU098_001371</name>
</gene>
<reference evidence="1 2" key="1">
    <citation type="journal article" date="2018" name="G3 (Bethesda)">
        <title>Phylogenetic and Phylogenomic Definition of Rhizopus Species.</title>
        <authorList>
            <person name="Gryganskyi A.P."/>
            <person name="Golan J."/>
            <person name="Dolatabadi S."/>
            <person name="Mondo S."/>
            <person name="Robb S."/>
            <person name="Idnurm A."/>
            <person name="Muszewska A."/>
            <person name="Steczkiewicz K."/>
            <person name="Masonjones S."/>
            <person name="Liao H.L."/>
            <person name="Gajdeczka M.T."/>
            <person name="Anike F."/>
            <person name="Vuek A."/>
            <person name="Anishchenko I.M."/>
            <person name="Voigt K."/>
            <person name="de Hoog G.S."/>
            <person name="Smith M.E."/>
            <person name="Heitman J."/>
            <person name="Vilgalys R."/>
            <person name="Stajich J.E."/>
        </authorList>
    </citation>
    <scope>NUCLEOTIDE SEQUENCE [LARGE SCALE GENOMIC DNA]</scope>
    <source>
        <strain evidence="1 2">LSU 92-RS-03</strain>
    </source>
</reference>
<proteinExistence type="predicted"/>